<evidence type="ECO:0000313" key="3">
    <source>
        <dbReference type="Proteomes" id="UP001216510"/>
    </source>
</evidence>
<keyword evidence="3" id="KW-1185">Reference proteome</keyword>
<keyword evidence="1" id="KW-0732">Signal</keyword>
<reference evidence="2 3" key="1">
    <citation type="submission" date="2023-02" db="EMBL/GenBank/DDBJ databases">
        <title>Gemone sequence of Telluria chitinolytica ACM 3522T.</title>
        <authorList>
            <person name="Frediansyah A."/>
            <person name="Miess H."/>
            <person name="Gross H."/>
        </authorList>
    </citation>
    <scope>NUCLEOTIDE SEQUENCE [LARGE SCALE GENOMIC DNA]</scope>
    <source>
        <strain evidence="2 3">ACM 3522</strain>
    </source>
</reference>
<gene>
    <name evidence="2" type="ORF">PX653_26845</name>
</gene>
<feature type="signal peptide" evidence="1">
    <location>
        <begin position="1"/>
        <end position="22"/>
    </location>
</feature>
<organism evidence="2 3">
    <name type="scientific">Pseudoduganella chitinolytica</name>
    <dbReference type="NCBI Taxonomy" id="34070"/>
    <lineage>
        <taxon>Bacteria</taxon>
        <taxon>Pseudomonadati</taxon>
        <taxon>Pseudomonadota</taxon>
        <taxon>Betaproteobacteria</taxon>
        <taxon>Burkholderiales</taxon>
        <taxon>Oxalobacteraceae</taxon>
        <taxon>Telluria group</taxon>
        <taxon>Pseudoduganella</taxon>
    </lineage>
</organism>
<evidence type="ECO:0008006" key="4">
    <source>
        <dbReference type="Google" id="ProtNLM"/>
    </source>
</evidence>
<dbReference type="EMBL" id="CP119083">
    <property type="protein sequence ID" value="WEF32966.1"/>
    <property type="molecule type" value="Genomic_DNA"/>
</dbReference>
<evidence type="ECO:0000256" key="1">
    <source>
        <dbReference type="SAM" id="SignalP"/>
    </source>
</evidence>
<dbReference type="RefSeq" id="WP_277415681.1">
    <property type="nucleotide sequence ID" value="NZ_CP119083.1"/>
</dbReference>
<name>A0ABY8BB91_9BURK</name>
<sequence length="124" mass="12448">MKKIAAMIALGLACAASVPATAHESAAKHGGIVKSAGDLSFELVNKDGKTTIYVEDHDATVPTAGASGTLTVLKGAQKSETALAAGPGNTLVAKDAVRLEAGNKVVARIALPNKAAVSVRFAIK</sequence>
<proteinExistence type="predicted"/>
<dbReference type="Proteomes" id="UP001216510">
    <property type="component" value="Chromosome"/>
</dbReference>
<accession>A0ABY8BB91</accession>
<protein>
    <recommendedName>
        <fullName evidence="4">Copper-binding protein</fullName>
    </recommendedName>
</protein>
<feature type="chain" id="PRO_5045544263" description="Copper-binding protein" evidence="1">
    <location>
        <begin position="23"/>
        <end position="124"/>
    </location>
</feature>
<evidence type="ECO:0000313" key="2">
    <source>
        <dbReference type="EMBL" id="WEF32966.1"/>
    </source>
</evidence>